<organism evidence="2 3">
    <name type="scientific">Gemella haemolysans</name>
    <dbReference type="NCBI Taxonomy" id="1379"/>
    <lineage>
        <taxon>Bacteria</taxon>
        <taxon>Bacillati</taxon>
        <taxon>Bacillota</taxon>
        <taxon>Bacilli</taxon>
        <taxon>Bacillales</taxon>
        <taxon>Gemellaceae</taxon>
        <taxon>Gemella</taxon>
    </lineage>
</organism>
<dbReference type="PANTHER" id="PTHR30037">
    <property type="entry name" value="DNA-3-METHYLADENINE GLYCOSYLASE 1"/>
    <property type="match status" value="1"/>
</dbReference>
<feature type="binding site" evidence="1">
    <location>
        <position position="176"/>
    </location>
    <ligand>
        <name>Zn(2+)</name>
        <dbReference type="ChEBI" id="CHEBI:29105"/>
    </ligand>
</feature>
<protein>
    <submittedName>
        <fullName evidence="2">Putative DNA-3-methyladenine glycosylase 1</fullName>
    </submittedName>
</protein>
<feature type="binding site" evidence="1">
    <location>
        <position position="180"/>
    </location>
    <ligand>
        <name>Zn(2+)</name>
        <dbReference type="ChEBI" id="CHEBI:29105"/>
    </ligand>
</feature>
<dbReference type="InterPro" id="IPR005019">
    <property type="entry name" value="Adenine_glyco"/>
</dbReference>
<accession>A0A134A2P7</accession>
<name>A0A134A2P7_9BACL</name>
<dbReference type="RefSeq" id="WP_060913812.1">
    <property type="nucleotide sequence ID" value="NZ_KQ959936.1"/>
</dbReference>
<dbReference type="GO" id="GO:0046872">
    <property type="term" value="F:metal ion binding"/>
    <property type="evidence" value="ECO:0007669"/>
    <property type="project" value="UniProtKB-KW"/>
</dbReference>
<evidence type="ECO:0000313" key="2">
    <source>
        <dbReference type="EMBL" id="KXB61974.1"/>
    </source>
</evidence>
<dbReference type="OrthoDB" id="9807664at2"/>
<comment type="caution">
    <text evidence="2">The sequence shown here is derived from an EMBL/GenBank/DDBJ whole genome shotgun (WGS) entry which is preliminary data.</text>
</comment>
<dbReference type="PANTHER" id="PTHR30037:SF4">
    <property type="entry name" value="DNA-3-METHYLADENINE GLYCOSYLASE I"/>
    <property type="match status" value="1"/>
</dbReference>
<dbReference type="InterPro" id="IPR052891">
    <property type="entry name" value="DNA-3mA_glycosylase"/>
</dbReference>
<dbReference type="GO" id="GO:0006284">
    <property type="term" value="P:base-excision repair"/>
    <property type="evidence" value="ECO:0007669"/>
    <property type="project" value="InterPro"/>
</dbReference>
<dbReference type="SUPFAM" id="SSF48150">
    <property type="entry name" value="DNA-glycosylase"/>
    <property type="match status" value="1"/>
</dbReference>
<proteinExistence type="predicted"/>
<dbReference type="AlphaFoldDB" id="A0A134A2P7"/>
<gene>
    <name evidence="2" type="ORF">HMPREF3186_00540</name>
</gene>
<feature type="binding site" evidence="1">
    <location>
        <position position="18"/>
    </location>
    <ligand>
        <name>Zn(2+)</name>
        <dbReference type="ChEBI" id="CHEBI:29105"/>
    </ligand>
</feature>
<evidence type="ECO:0000313" key="3">
    <source>
        <dbReference type="Proteomes" id="UP000070355"/>
    </source>
</evidence>
<dbReference type="Pfam" id="PF03352">
    <property type="entry name" value="Adenine_glyco"/>
    <property type="match status" value="1"/>
</dbReference>
<evidence type="ECO:0000256" key="1">
    <source>
        <dbReference type="PIRSR" id="PIRSR605019-1"/>
    </source>
</evidence>
<dbReference type="PATRIC" id="fig|1379.3.peg.537"/>
<dbReference type="STRING" id="1379.HMPREF3186_00540"/>
<dbReference type="GO" id="GO:0008725">
    <property type="term" value="F:DNA-3-methyladenine glycosylase activity"/>
    <property type="evidence" value="ECO:0007669"/>
    <property type="project" value="InterPro"/>
</dbReference>
<keyword evidence="1" id="KW-0862">Zinc</keyword>
<feature type="binding site" evidence="1">
    <location>
        <position position="6"/>
    </location>
    <ligand>
        <name>Zn(2+)</name>
        <dbReference type="ChEBI" id="CHEBI:29105"/>
    </ligand>
</feature>
<sequence length="187" mass="22230">MNKHRCPWAKDPLEIEYHDNEWGRETHDDQTLFEYLVLEGMQAGLSWSLVLKKRENFKRVFNNFDYNICANYTDEYLESLREDESIIRNKLKIYSVRKNAIAFIKVQKEFGSFDKYIWSFINYKKINNKLTSYKDALSESELSIKISKDLKKRGFNFVGGTIIYSYLQAIGMINDHEKGCFCYEECC</sequence>
<dbReference type="InterPro" id="IPR011257">
    <property type="entry name" value="DNA_glycosylase"/>
</dbReference>
<dbReference type="Proteomes" id="UP000070355">
    <property type="component" value="Unassembled WGS sequence"/>
</dbReference>
<dbReference type="EMBL" id="LSDC01000030">
    <property type="protein sequence ID" value="KXB61974.1"/>
    <property type="molecule type" value="Genomic_DNA"/>
</dbReference>
<keyword evidence="1" id="KW-0479">Metal-binding</keyword>
<dbReference type="Gene3D" id="1.10.340.30">
    <property type="entry name" value="Hypothetical protein, domain 2"/>
    <property type="match status" value="1"/>
</dbReference>
<reference evidence="3" key="1">
    <citation type="submission" date="2016-01" db="EMBL/GenBank/DDBJ databases">
        <authorList>
            <person name="Mitreva M."/>
            <person name="Pepin K.H."/>
            <person name="Mihindukulasuriya K.A."/>
            <person name="Fulton R."/>
            <person name="Fronick C."/>
            <person name="O'Laughlin M."/>
            <person name="Miner T."/>
            <person name="Herter B."/>
            <person name="Rosa B.A."/>
            <person name="Cordes M."/>
            <person name="Tomlinson C."/>
            <person name="Wollam A."/>
            <person name="Palsikar V.B."/>
            <person name="Mardis E.R."/>
            <person name="Wilson R.K."/>
        </authorList>
    </citation>
    <scope>NUCLEOTIDE SEQUENCE [LARGE SCALE GENOMIC DNA]</scope>
    <source>
        <strain evidence="3">DNF01167</strain>
    </source>
</reference>